<dbReference type="RefSeq" id="WP_273438394.1">
    <property type="nucleotide sequence ID" value="NZ_PKUN01000005.1"/>
</dbReference>
<evidence type="ECO:0000313" key="1">
    <source>
        <dbReference type="EMBL" id="PLX62466.1"/>
    </source>
</evidence>
<dbReference type="Proteomes" id="UP000235015">
    <property type="component" value="Unassembled WGS sequence"/>
</dbReference>
<proteinExistence type="predicted"/>
<name>A0A2N6CYN3_9GAMM</name>
<protein>
    <submittedName>
        <fullName evidence="1">Uncharacterized protein</fullName>
    </submittedName>
</protein>
<gene>
    <name evidence="1" type="ORF">C0630_06445</name>
</gene>
<reference evidence="1 2" key="1">
    <citation type="submission" date="2017-11" db="EMBL/GenBank/DDBJ databases">
        <title>Genome-resolved metagenomics identifies genetic mobility, metabolic interactions, and unexpected diversity in perchlorate-reducing communities.</title>
        <authorList>
            <person name="Barnum T.P."/>
            <person name="Figueroa I.A."/>
            <person name="Carlstrom C.I."/>
            <person name="Lucas L.N."/>
            <person name="Engelbrektson A.L."/>
            <person name="Coates J.D."/>
        </authorList>
    </citation>
    <scope>NUCLEOTIDE SEQUENCE [LARGE SCALE GENOMIC DNA]</scope>
    <source>
        <strain evidence="1">BM301</strain>
    </source>
</reference>
<accession>A0A2N6CYN3</accession>
<evidence type="ECO:0000313" key="2">
    <source>
        <dbReference type="Proteomes" id="UP000235015"/>
    </source>
</evidence>
<sequence>MLYFVAFGFLFAFAIPMLISTIVYDNEQISWQLRQGADPTTILEETAAGQAGNNCEVEGYRYLITDDGYPYVKDENNPYIAVLVEDRVVIFMVSEASNLAVPVLEKRQIPVDAAKLSYMLSTCIESDKNPGITKLLLQKEK</sequence>
<dbReference type="EMBL" id="PKUN01000005">
    <property type="protein sequence ID" value="PLX62466.1"/>
    <property type="molecule type" value="Genomic_DNA"/>
</dbReference>
<organism evidence="1 2">
    <name type="scientific">Sedimenticola selenatireducens</name>
    <dbReference type="NCBI Taxonomy" id="191960"/>
    <lineage>
        <taxon>Bacteria</taxon>
        <taxon>Pseudomonadati</taxon>
        <taxon>Pseudomonadota</taxon>
        <taxon>Gammaproteobacteria</taxon>
        <taxon>Chromatiales</taxon>
        <taxon>Sedimenticolaceae</taxon>
        <taxon>Sedimenticola</taxon>
    </lineage>
</organism>
<dbReference type="AlphaFoldDB" id="A0A2N6CYN3"/>
<comment type="caution">
    <text evidence="1">The sequence shown here is derived from an EMBL/GenBank/DDBJ whole genome shotgun (WGS) entry which is preliminary data.</text>
</comment>